<organism evidence="9 10">
    <name type="scientific">Streptantibioticus ferralitis</name>
    <dbReference type="NCBI Taxonomy" id="236510"/>
    <lineage>
        <taxon>Bacteria</taxon>
        <taxon>Bacillati</taxon>
        <taxon>Actinomycetota</taxon>
        <taxon>Actinomycetes</taxon>
        <taxon>Kitasatosporales</taxon>
        <taxon>Streptomycetaceae</taxon>
        <taxon>Streptantibioticus</taxon>
    </lineage>
</organism>
<dbReference type="InterPro" id="IPR013762">
    <property type="entry name" value="Integrase-like_cat_sf"/>
</dbReference>
<proteinExistence type="inferred from homology"/>
<dbReference type="PANTHER" id="PTHR30349">
    <property type="entry name" value="PHAGE INTEGRASE-RELATED"/>
    <property type="match status" value="1"/>
</dbReference>
<keyword evidence="2" id="KW-0229">DNA integration</keyword>
<name>A0ABT5Z454_9ACTN</name>
<dbReference type="InterPro" id="IPR058717">
    <property type="entry name" value="Phage_L5_Integrase_N"/>
</dbReference>
<evidence type="ECO:0000259" key="7">
    <source>
        <dbReference type="PROSITE" id="PS51898"/>
    </source>
</evidence>
<evidence type="ECO:0000313" key="10">
    <source>
        <dbReference type="Proteomes" id="UP001220022"/>
    </source>
</evidence>
<dbReference type="InterPro" id="IPR044068">
    <property type="entry name" value="CB"/>
</dbReference>
<dbReference type="Pfam" id="PF00589">
    <property type="entry name" value="Phage_integrase"/>
    <property type="match status" value="1"/>
</dbReference>
<feature type="region of interest" description="Disordered" evidence="6">
    <location>
        <begin position="382"/>
        <end position="403"/>
    </location>
</feature>
<dbReference type="Gene3D" id="1.10.150.130">
    <property type="match status" value="1"/>
</dbReference>
<dbReference type="PROSITE" id="PS51900">
    <property type="entry name" value="CB"/>
    <property type="match status" value="1"/>
</dbReference>
<accession>A0ABT5Z454</accession>
<evidence type="ECO:0000259" key="8">
    <source>
        <dbReference type="PROSITE" id="PS51900"/>
    </source>
</evidence>
<dbReference type="Proteomes" id="UP001220022">
    <property type="component" value="Unassembled WGS sequence"/>
</dbReference>
<dbReference type="PROSITE" id="PS51898">
    <property type="entry name" value="TYR_RECOMBINASE"/>
    <property type="match status" value="1"/>
</dbReference>
<evidence type="ECO:0000256" key="6">
    <source>
        <dbReference type="SAM" id="MobiDB-lite"/>
    </source>
</evidence>
<evidence type="ECO:0000256" key="1">
    <source>
        <dbReference type="ARBA" id="ARBA00008857"/>
    </source>
</evidence>
<dbReference type="InterPro" id="IPR050090">
    <property type="entry name" value="Tyrosine_recombinase_XerCD"/>
</dbReference>
<comment type="similarity">
    <text evidence="1">Belongs to the 'phage' integrase family.</text>
</comment>
<dbReference type="PANTHER" id="PTHR30349:SF64">
    <property type="entry name" value="PROPHAGE INTEGRASE INTD-RELATED"/>
    <property type="match status" value="1"/>
</dbReference>
<evidence type="ECO:0000256" key="2">
    <source>
        <dbReference type="ARBA" id="ARBA00022908"/>
    </source>
</evidence>
<dbReference type="InterPro" id="IPR011010">
    <property type="entry name" value="DNA_brk_join_enz"/>
</dbReference>
<dbReference type="Pfam" id="PF14659">
    <property type="entry name" value="Phage_int_SAM_3"/>
    <property type="match status" value="1"/>
</dbReference>
<dbReference type="Gene3D" id="1.10.443.10">
    <property type="entry name" value="Intergrase catalytic core"/>
    <property type="match status" value="1"/>
</dbReference>
<dbReference type="Pfam" id="PF26003">
    <property type="entry name" value="Integrase_N_phage"/>
    <property type="match status" value="1"/>
</dbReference>
<dbReference type="InterPro" id="IPR002104">
    <property type="entry name" value="Integrase_catalytic"/>
</dbReference>
<protein>
    <submittedName>
        <fullName evidence="9">Tyrosine-type recombinase/integrase</fullName>
    </submittedName>
</protein>
<keyword evidence="3 5" id="KW-0238">DNA-binding</keyword>
<feature type="domain" description="Core-binding (CB)" evidence="8">
    <location>
        <begin position="70"/>
        <end position="149"/>
    </location>
</feature>
<dbReference type="InterPro" id="IPR004107">
    <property type="entry name" value="Integrase_SAM-like_N"/>
</dbReference>
<dbReference type="RefSeq" id="WP_275817788.1">
    <property type="nucleotide sequence ID" value="NZ_BAAANM010000006.1"/>
</dbReference>
<evidence type="ECO:0000256" key="3">
    <source>
        <dbReference type="ARBA" id="ARBA00023125"/>
    </source>
</evidence>
<sequence length="403" mass="45651">MANSKGRRRRFGAVRKLPSGRWQARYLGPDGLERRAPETFETKTDADVWLTQIEADMTRGDWLDPDAGAVNFGAYALRWVAERKLSATTDELYYRMLRLHILPTFRHLDLAEITPPRVRTWRAERLEATGETTVAKSYRLLKAILQTATDDELIRRNPCRIKGAGKEEAEERPIATIEQVDALADAMGARWRLMVYLAAYASLRPEEQAELRRPDVVLPDVPETLKRSRESAQGPILLRISRASPELTTGKRVTGDPKSQAGKRTVVLPGFLYVDVRRHLDWFAAKEPNGLLFVGERGAPFRRSTFGRKWRKARDKVGLPPNFRFYDLRHTGNTLAADTGAKLKDLMVRAGQSSQKAQLIYQHSTLEHQQRIADDIDAHVRARRSGAEQDPEADPPVLARSEA</sequence>
<dbReference type="EMBL" id="JARHTQ010000016">
    <property type="protein sequence ID" value="MDF2258611.1"/>
    <property type="molecule type" value="Genomic_DNA"/>
</dbReference>
<evidence type="ECO:0000256" key="5">
    <source>
        <dbReference type="PROSITE-ProRule" id="PRU01248"/>
    </source>
</evidence>
<keyword evidence="4" id="KW-0233">DNA recombination</keyword>
<dbReference type="InterPro" id="IPR010998">
    <property type="entry name" value="Integrase_recombinase_N"/>
</dbReference>
<feature type="domain" description="Tyr recombinase" evidence="7">
    <location>
        <begin position="170"/>
        <end position="374"/>
    </location>
</feature>
<comment type="caution">
    <text evidence="9">The sequence shown here is derived from an EMBL/GenBank/DDBJ whole genome shotgun (WGS) entry which is preliminary data.</text>
</comment>
<gene>
    <name evidence="9" type="ORF">P2L57_23665</name>
</gene>
<evidence type="ECO:0000313" key="9">
    <source>
        <dbReference type="EMBL" id="MDF2258611.1"/>
    </source>
</evidence>
<dbReference type="SUPFAM" id="SSF56349">
    <property type="entry name" value="DNA breaking-rejoining enzymes"/>
    <property type="match status" value="1"/>
</dbReference>
<evidence type="ECO:0000256" key="4">
    <source>
        <dbReference type="ARBA" id="ARBA00023172"/>
    </source>
</evidence>
<keyword evidence="10" id="KW-1185">Reference proteome</keyword>
<reference evidence="9 10" key="1">
    <citation type="submission" date="2023-03" db="EMBL/GenBank/DDBJ databases">
        <title>Draft genome sequence of type strain Streptomyces ferralitis JCM 14344.</title>
        <authorList>
            <person name="Klaysubun C."/>
            <person name="Duangmal K."/>
        </authorList>
    </citation>
    <scope>NUCLEOTIDE SEQUENCE [LARGE SCALE GENOMIC DNA]</scope>
    <source>
        <strain evidence="9 10">JCM 14344</strain>
    </source>
</reference>